<comment type="subcellular location">
    <subcellularLocation>
        <location evidence="1 5">Cell membrane</location>
        <topology evidence="1 5">Multi-pass membrane protein</topology>
    </subcellularLocation>
</comment>
<dbReference type="CDD" id="cd06261">
    <property type="entry name" value="TM_PBP2"/>
    <property type="match status" value="1"/>
</dbReference>
<dbReference type="GO" id="GO:0006817">
    <property type="term" value="P:phosphate ion transport"/>
    <property type="evidence" value="ECO:0007669"/>
    <property type="project" value="UniProtKB-KW"/>
</dbReference>
<dbReference type="Pfam" id="PF00528">
    <property type="entry name" value="BPD_transp_1"/>
    <property type="match status" value="1"/>
</dbReference>
<feature type="transmembrane region" description="Helical" evidence="5">
    <location>
        <begin position="284"/>
        <end position="307"/>
    </location>
</feature>
<dbReference type="GO" id="GO:0005886">
    <property type="term" value="C:plasma membrane"/>
    <property type="evidence" value="ECO:0007669"/>
    <property type="project" value="UniProtKB-SubCell"/>
</dbReference>
<dbReference type="PANTHER" id="PTHR42727">
    <property type="entry name" value="PHOSPHATE TRANSPORT SYSTEM PERMEASE PROTEIN"/>
    <property type="match status" value="1"/>
</dbReference>
<proteinExistence type="inferred from homology"/>
<evidence type="ECO:0000256" key="2">
    <source>
        <dbReference type="ARBA" id="ARBA00022692"/>
    </source>
</evidence>
<evidence type="ECO:0000256" key="4">
    <source>
        <dbReference type="ARBA" id="ARBA00023136"/>
    </source>
</evidence>
<keyword evidence="3 5" id="KW-1133">Transmembrane helix</keyword>
<dbReference type="PROSITE" id="PS50928">
    <property type="entry name" value="ABC_TM1"/>
    <property type="match status" value="1"/>
</dbReference>
<comment type="caution">
    <text evidence="8">The sequence shown here is derived from an EMBL/GenBank/DDBJ whole genome shotgun (WGS) entry which is preliminary data.</text>
</comment>
<dbReference type="InterPro" id="IPR035906">
    <property type="entry name" value="MetI-like_sf"/>
</dbReference>
<evidence type="ECO:0000259" key="7">
    <source>
        <dbReference type="PROSITE" id="PS50928"/>
    </source>
</evidence>
<keyword evidence="9" id="KW-1185">Reference proteome</keyword>
<sequence length="315" mass="33407">MTSTTATPDAIPADSLHRSSGAKSRAVWEGAIYWVLWLCAGVSVLTTLGIVVVLMVESLQFFREVSLVEFLTASEWSPLFRDKHFGIQPLFCGTLLVTGGAILIAAPIGLGTAIYLSEYASPAVRETVKPLLEVLAGIPSVVYGVVAVTTVSPIIKAWFHTDSIYSAASASIVVGFMILPMIVSLSEDVLRSVPGALREAAYALGATKFDVTVKVIVPAALSGIVASVLLAVSRAIGETMAVTLAAGAQPNRTLNPLEAVQTMTAYIVQVSSGDTPSGTPEYRAIFAVGLTLFISTMALNVLAQWIINRMREQYE</sequence>
<feature type="transmembrane region" description="Helical" evidence="5">
    <location>
        <begin position="31"/>
        <end position="56"/>
    </location>
</feature>
<feature type="transmembrane region" description="Helical" evidence="5">
    <location>
        <begin position="90"/>
        <end position="116"/>
    </location>
</feature>
<protein>
    <recommendedName>
        <fullName evidence="6">Phosphate transport system permease protein</fullName>
    </recommendedName>
</protein>
<evidence type="ECO:0000256" key="6">
    <source>
        <dbReference type="RuleBase" id="RU363054"/>
    </source>
</evidence>
<evidence type="ECO:0000256" key="5">
    <source>
        <dbReference type="RuleBase" id="RU363032"/>
    </source>
</evidence>
<dbReference type="RefSeq" id="WP_231956353.1">
    <property type="nucleotide sequence ID" value="NZ_SJPO01000003.1"/>
</dbReference>
<dbReference type="SUPFAM" id="SSF161098">
    <property type="entry name" value="MetI-like"/>
    <property type="match status" value="1"/>
</dbReference>
<keyword evidence="6" id="KW-0592">Phosphate transport</keyword>
<accession>A0A5C5YS96</accession>
<dbReference type="Proteomes" id="UP000318478">
    <property type="component" value="Unassembled WGS sequence"/>
</dbReference>
<feature type="transmembrane region" description="Helical" evidence="5">
    <location>
        <begin position="136"/>
        <end position="155"/>
    </location>
</feature>
<dbReference type="PANTHER" id="PTHR42727:SF1">
    <property type="entry name" value="PHOSPHATE TRANSPORT SYSTEM PERMEASE"/>
    <property type="match status" value="1"/>
</dbReference>
<dbReference type="NCBIfam" id="TIGR02138">
    <property type="entry name" value="phosphate_pstC"/>
    <property type="match status" value="1"/>
</dbReference>
<dbReference type="GO" id="GO:0005315">
    <property type="term" value="F:phosphate transmembrane transporter activity"/>
    <property type="evidence" value="ECO:0007669"/>
    <property type="project" value="InterPro"/>
</dbReference>
<keyword evidence="6" id="KW-1003">Cell membrane</keyword>
<keyword evidence="2 5" id="KW-0812">Transmembrane</keyword>
<feature type="transmembrane region" description="Helical" evidence="5">
    <location>
        <begin position="164"/>
        <end position="183"/>
    </location>
</feature>
<organism evidence="8 9">
    <name type="scientific">Posidoniimonas polymericola</name>
    <dbReference type="NCBI Taxonomy" id="2528002"/>
    <lineage>
        <taxon>Bacteria</taxon>
        <taxon>Pseudomonadati</taxon>
        <taxon>Planctomycetota</taxon>
        <taxon>Planctomycetia</taxon>
        <taxon>Pirellulales</taxon>
        <taxon>Lacipirellulaceae</taxon>
        <taxon>Posidoniimonas</taxon>
    </lineage>
</organism>
<evidence type="ECO:0000256" key="3">
    <source>
        <dbReference type="ARBA" id="ARBA00022989"/>
    </source>
</evidence>
<dbReference type="EMBL" id="SJPO01000003">
    <property type="protein sequence ID" value="TWT77620.1"/>
    <property type="molecule type" value="Genomic_DNA"/>
</dbReference>
<dbReference type="InterPro" id="IPR000515">
    <property type="entry name" value="MetI-like"/>
</dbReference>
<comment type="function">
    <text evidence="6">Part of the binding-protein-dependent transport system for phosphate; probably responsible for the translocation of the substrate across the membrane.</text>
</comment>
<dbReference type="InterPro" id="IPR011864">
    <property type="entry name" value="Phosphate_PstC"/>
</dbReference>
<comment type="similarity">
    <text evidence="6">Belongs to the binding-protein-dependent transport system permease family. CysTW subfamily.</text>
</comment>
<gene>
    <name evidence="8" type="primary">pstC</name>
    <name evidence="8" type="ORF">Pla123a_14160</name>
</gene>
<comment type="caution">
    <text evidence="6">Lacks conserved residue(s) required for the propagation of feature annotation.</text>
</comment>
<evidence type="ECO:0000313" key="9">
    <source>
        <dbReference type="Proteomes" id="UP000318478"/>
    </source>
</evidence>
<dbReference type="Gene3D" id="1.10.3720.10">
    <property type="entry name" value="MetI-like"/>
    <property type="match status" value="1"/>
</dbReference>
<reference evidence="8 9" key="1">
    <citation type="submission" date="2019-02" db="EMBL/GenBank/DDBJ databases">
        <title>Deep-cultivation of Planctomycetes and their phenomic and genomic characterization uncovers novel biology.</title>
        <authorList>
            <person name="Wiegand S."/>
            <person name="Jogler M."/>
            <person name="Boedeker C."/>
            <person name="Pinto D."/>
            <person name="Vollmers J."/>
            <person name="Rivas-Marin E."/>
            <person name="Kohn T."/>
            <person name="Peeters S.H."/>
            <person name="Heuer A."/>
            <person name="Rast P."/>
            <person name="Oberbeckmann S."/>
            <person name="Bunk B."/>
            <person name="Jeske O."/>
            <person name="Meyerdierks A."/>
            <person name="Storesund J.E."/>
            <person name="Kallscheuer N."/>
            <person name="Luecker S."/>
            <person name="Lage O.M."/>
            <person name="Pohl T."/>
            <person name="Merkel B.J."/>
            <person name="Hornburger P."/>
            <person name="Mueller R.-W."/>
            <person name="Bruemmer F."/>
            <person name="Labrenz M."/>
            <person name="Spormann A.M."/>
            <person name="Op Den Camp H."/>
            <person name="Overmann J."/>
            <person name="Amann R."/>
            <person name="Jetten M.S.M."/>
            <person name="Mascher T."/>
            <person name="Medema M.H."/>
            <person name="Devos D.P."/>
            <person name="Kaster A.-K."/>
            <person name="Ovreas L."/>
            <person name="Rohde M."/>
            <person name="Galperin M.Y."/>
            <person name="Jogler C."/>
        </authorList>
    </citation>
    <scope>NUCLEOTIDE SEQUENCE [LARGE SCALE GENOMIC DNA]</scope>
    <source>
        <strain evidence="8 9">Pla123a</strain>
    </source>
</reference>
<evidence type="ECO:0000313" key="8">
    <source>
        <dbReference type="EMBL" id="TWT77620.1"/>
    </source>
</evidence>
<evidence type="ECO:0000256" key="1">
    <source>
        <dbReference type="ARBA" id="ARBA00004651"/>
    </source>
</evidence>
<name>A0A5C5YS96_9BACT</name>
<feature type="domain" description="ABC transmembrane type-1" evidence="7">
    <location>
        <begin position="91"/>
        <end position="303"/>
    </location>
</feature>
<keyword evidence="4 5" id="KW-0472">Membrane</keyword>
<keyword evidence="5" id="KW-0813">Transport</keyword>
<dbReference type="AlphaFoldDB" id="A0A5C5YS96"/>